<accession>A0ABP4VHM8</accession>
<organism evidence="1 2">
    <name type="scientific">Aeromicrobium alkaliterrae</name>
    <dbReference type="NCBI Taxonomy" id="302168"/>
    <lineage>
        <taxon>Bacteria</taxon>
        <taxon>Bacillati</taxon>
        <taxon>Actinomycetota</taxon>
        <taxon>Actinomycetes</taxon>
        <taxon>Propionibacteriales</taxon>
        <taxon>Nocardioidaceae</taxon>
        <taxon>Aeromicrobium</taxon>
    </lineage>
</organism>
<gene>
    <name evidence="1" type="ORF">GCM10009710_02220</name>
</gene>
<sequence>MITLQRTIAAHPDRVWTLLTHLDAWPLWGPTVRRAEIDGEFVTGATGRVWPAVGPPLPFELTTVVPGRRWSWKVAGVPATTHAVEASGAGARLSMGIPVWAPAYAPVVALALRRIERLAQV</sequence>
<evidence type="ECO:0000313" key="1">
    <source>
        <dbReference type="EMBL" id="GAA1725021.1"/>
    </source>
</evidence>
<reference evidence="2" key="1">
    <citation type="journal article" date="2019" name="Int. J. Syst. Evol. Microbiol.">
        <title>The Global Catalogue of Microorganisms (GCM) 10K type strain sequencing project: providing services to taxonomists for standard genome sequencing and annotation.</title>
        <authorList>
            <consortium name="The Broad Institute Genomics Platform"/>
            <consortium name="The Broad Institute Genome Sequencing Center for Infectious Disease"/>
            <person name="Wu L."/>
            <person name="Ma J."/>
        </authorList>
    </citation>
    <scope>NUCLEOTIDE SEQUENCE [LARGE SCALE GENOMIC DNA]</scope>
    <source>
        <strain evidence="2">JCM 13518</strain>
    </source>
</reference>
<dbReference type="Pfam" id="PF10604">
    <property type="entry name" value="Polyketide_cyc2"/>
    <property type="match status" value="1"/>
</dbReference>
<keyword evidence="2" id="KW-1185">Reference proteome</keyword>
<evidence type="ECO:0000313" key="2">
    <source>
        <dbReference type="Proteomes" id="UP001501057"/>
    </source>
</evidence>
<dbReference type="EMBL" id="BAAAME010000002">
    <property type="protein sequence ID" value="GAA1725021.1"/>
    <property type="molecule type" value="Genomic_DNA"/>
</dbReference>
<dbReference type="InterPro" id="IPR023393">
    <property type="entry name" value="START-like_dom_sf"/>
</dbReference>
<dbReference type="Gene3D" id="3.30.530.20">
    <property type="match status" value="1"/>
</dbReference>
<dbReference type="SUPFAM" id="SSF55961">
    <property type="entry name" value="Bet v1-like"/>
    <property type="match status" value="1"/>
</dbReference>
<dbReference type="Proteomes" id="UP001501057">
    <property type="component" value="Unassembled WGS sequence"/>
</dbReference>
<comment type="caution">
    <text evidence="1">The sequence shown here is derived from an EMBL/GenBank/DDBJ whole genome shotgun (WGS) entry which is preliminary data.</text>
</comment>
<dbReference type="InterPro" id="IPR019587">
    <property type="entry name" value="Polyketide_cyclase/dehydratase"/>
</dbReference>
<dbReference type="RefSeq" id="WP_344196838.1">
    <property type="nucleotide sequence ID" value="NZ_BAAAME010000002.1"/>
</dbReference>
<protein>
    <submittedName>
        <fullName evidence="1">SRPBCC family protein</fullName>
    </submittedName>
</protein>
<name>A0ABP4VHM8_9ACTN</name>
<proteinExistence type="predicted"/>